<reference evidence="6" key="1">
    <citation type="submission" date="2020-12" db="EMBL/GenBank/DDBJ databases">
        <title>Burkholderia cepacia complex in Mexico.</title>
        <authorList>
            <person name="Estrada P."/>
        </authorList>
    </citation>
    <scope>NUCLEOTIDE SEQUENCE</scope>
    <source>
        <strain evidence="6">871</strain>
    </source>
</reference>
<evidence type="ECO:0000256" key="2">
    <source>
        <dbReference type="ARBA" id="ARBA00022630"/>
    </source>
</evidence>
<dbReference type="InterPro" id="IPR023753">
    <property type="entry name" value="FAD/NAD-binding_dom"/>
</dbReference>
<dbReference type="PANTHER" id="PTHR42913">
    <property type="entry name" value="APOPTOSIS-INDUCING FACTOR 1"/>
    <property type="match status" value="1"/>
</dbReference>
<keyword evidence="2" id="KW-0285">Flavoprotein</keyword>
<keyword evidence="3" id="KW-0274">FAD</keyword>
<feature type="domain" description="FAD/NAD(P)-binding" evidence="5">
    <location>
        <begin position="4"/>
        <end position="285"/>
    </location>
</feature>
<dbReference type="AlphaFoldDB" id="A0A8I1ASA6"/>
<gene>
    <name evidence="6" type="ORF">JAO13_06755</name>
</gene>
<dbReference type="PANTHER" id="PTHR42913:SF9">
    <property type="entry name" value="SLR1591 PROTEIN"/>
    <property type="match status" value="1"/>
</dbReference>
<dbReference type="InterPro" id="IPR051169">
    <property type="entry name" value="NADH-Q_oxidoreductase"/>
</dbReference>
<proteinExistence type="predicted"/>
<protein>
    <submittedName>
        <fullName evidence="6">FAD-dependent oxidoreductase</fullName>
    </submittedName>
</protein>
<evidence type="ECO:0000256" key="4">
    <source>
        <dbReference type="ARBA" id="ARBA00023002"/>
    </source>
</evidence>
<dbReference type="InterPro" id="IPR017584">
    <property type="entry name" value="Pyridine_nucleo_diS_OxRdtase_N"/>
</dbReference>
<comment type="caution">
    <text evidence="6">The sequence shown here is derived from an EMBL/GenBank/DDBJ whole genome shotgun (WGS) entry which is preliminary data.</text>
</comment>
<comment type="cofactor">
    <cofactor evidence="1">
        <name>FAD</name>
        <dbReference type="ChEBI" id="CHEBI:57692"/>
    </cofactor>
</comment>
<accession>A0A8I1ASA6</accession>
<dbReference type="Pfam" id="PF07992">
    <property type="entry name" value="Pyr_redox_2"/>
    <property type="match status" value="1"/>
</dbReference>
<dbReference type="Proteomes" id="UP000645612">
    <property type="component" value="Unassembled WGS sequence"/>
</dbReference>
<dbReference type="GO" id="GO:0019646">
    <property type="term" value="P:aerobic electron transport chain"/>
    <property type="evidence" value="ECO:0007669"/>
    <property type="project" value="TreeGrafter"/>
</dbReference>
<name>A0A8I1ASA6_BURCE</name>
<evidence type="ECO:0000313" key="6">
    <source>
        <dbReference type="EMBL" id="MBH9696141.1"/>
    </source>
</evidence>
<evidence type="ECO:0000256" key="3">
    <source>
        <dbReference type="ARBA" id="ARBA00022827"/>
    </source>
</evidence>
<dbReference type="EMBL" id="JAEDXG010000004">
    <property type="protein sequence ID" value="MBH9696141.1"/>
    <property type="molecule type" value="Genomic_DNA"/>
</dbReference>
<dbReference type="GO" id="GO:0003955">
    <property type="term" value="F:NAD(P)H dehydrogenase (quinone) activity"/>
    <property type="evidence" value="ECO:0007669"/>
    <property type="project" value="TreeGrafter"/>
</dbReference>
<dbReference type="Gene3D" id="3.50.50.100">
    <property type="match status" value="1"/>
</dbReference>
<evidence type="ECO:0000313" key="7">
    <source>
        <dbReference type="Proteomes" id="UP000645612"/>
    </source>
</evidence>
<dbReference type="InterPro" id="IPR036188">
    <property type="entry name" value="FAD/NAD-bd_sf"/>
</dbReference>
<sequence length="372" mass="40401">MKRLILAGGGHAHLAVLHHLAKCRPKGLSITLVTPSSFQHYSGMLPGWMAGVYPLEKIRIDLRPLCAAAGVELIESSVVGMDADRRCVALPDKRHLEYDLLSLDTGSETDGSWFEDVGQNLLAVKPLDDFVVAWPKWITSARSRERVHVAVIGGGAAGFELVMAAREALRGVNQIDMDLVAGDSGLLPGHGRAVRQRALRCLHQAGIAVHEQRAVGVPNGIMLADGRELRPDIVLLATGGRAPCWLKLSKLTLDEYGHIAVDAFHRTLSHSDVFASGDVCARTDVAMARSGVHAVHAGPILAQNLTAALLGERLHAYHPRATSLYLLACGERRAIASWGGFSAEGRWVWRWKDSIDRRFIARQLRLPPLAPA</sequence>
<organism evidence="6 7">
    <name type="scientific">Burkholderia cepacia</name>
    <name type="common">Pseudomonas cepacia</name>
    <dbReference type="NCBI Taxonomy" id="292"/>
    <lineage>
        <taxon>Bacteria</taxon>
        <taxon>Pseudomonadati</taxon>
        <taxon>Pseudomonadota</taxon>
        <taxon>Betaproteobacteria</taxon>
        <taxon>Burkholderiales</taxon>
        <taxon>Burkholderiaceae</taxon>
        <taxon>Burkholderia</taxon>
        <taxon>Burkholderia cepacia complex</taxon>
    </lineage>
</organism>
<keyword evidence="4" id="KW-0560">Oxidoreductase</keyword>
<dbReference type="SUPFAM" id="SSF51905">
    <property type="entry name" value="FAD/NAD(P)-binding domain"/>
    <property type="match status" value="2"/>
</dbReference>
<dbReference type="NCBIfam" id="TIGR03169">
    <property type="entry name" value="Nterm_to_SelD"/>
    <property type="match status" value="1"/>
</dbReference>
<evidence type="ECO:0000259" key="5">
    <source>
        <dbReference type="Pfam" id="PF07992"/>
    </source>
</evidence>
<evidence type="ECO:0000256" key="1">
    <source>
        <dbReference type="ARBA" id="ARBA00001974"/>
    </source>
</evidence>
<dbReference type="RefSeq" id="WP_198110533.1">
    <property type="nucleotide sequence ID" value="NZ_JAEDXF010000004.1"/>
</dbReference>